<proteinExistence type="predicted"/>
<dbReference type="AlphaFoldDB" id="A0A1E7EYP1"/>
<dbReference type="Proteomes" id="UP000095751">
    <property type="component" value="Unassembled WGS sequence"/>
</dbReference>
<dbReference type="EMBL" id="KV784370">
    <property type="protein sequence ID" value="OEU10954.1"/>
    <property type="molecule type" value="Genomic_DNA"/>
</dbReference>
<dbReference type="OrthoDB" id="52997at2759"/>
<name>A0A1E7EYP1_9STRA</name>
<evidence type="ECO:0000313" key="3">
    <source>
        <dbReference type="Proteomes" id="UP000095751"/>
    </source>
</evidence>
<sequence length="567" mass="64563">MKRQQYDDEVAEELRIDEMLLDEDSSSPSSNNNNNGTTQSSSSSSSSTGHGHGHSRGGNNIGHTIGTTNIDYNSVNACDGENMFSKALLNLNLNERNQIEEEIHGVSCMAITETPELIQESLKKFEFELKLIPIENKIAYQKAIEISNRPRGKSTRPTTTSSYILRNDYKLSFLRTELFNVPKSVLRYINYLNLLYQVYGDCALRRPIRLQDLNKEEFTFLKSGQYQLLPYRDRSGRRIFAVVPNNKDHVPGRILMKVFLYLWSVCVGSGDDTYHAETQRRGVIIVIFPSGQQVYDTVNDARQLENNNKKDDDDDNAIHNTTKYTKERLSVNHILAKLVPQRMTAIHICLPNSQIFGLVASFYGIALKSWNARTRIHLGNPTEIRYKLQQYGIPIELIPSTDTGNIKSVNLKQWIKLRMHLEREEQVAAQKMMIYNNNNNNNKKSISCLYSSDSSDNGSGSGGGSGGGDYFAKIPNTKNTIVECPLSNDVIFRRGKAMQNIHLGNLKFQNLIEAHMYEHTIDLDTSPLRRIEIEVELMNEVRKKIETTNGCDSGRFLTWDVEKSWWL</sequence>
<gene>
    <name evidence="2" type="ORF">FRACYDRAFT_246827</name>
</gene>
<keyword evidence="3" id="KW-1185">Reference proteome</keyword>
<evidence type="ECO:0008006" key="4">
    <source>
        <dbReference type="Google" id="ProtNLM"/>
    </source>
</evidence>
<feature type="region of interest" description="Disordered" evidence="1">
    <location>
        <begin position="1"/>
        <end position="62"/>
    </location>
</feature>
<accession>A0A1E7EYP1</accession>
<feature type="non-terminal residue" evidence="2">
    <location>
        <position position="567"/>
    </location>
</feature>
<dbReference type="InParanoid" id="A0A1E7EYP1"/>
<feature type="compositionally biased region" description="Basic and acidic residues" evidence="1">
    <location>
        <begin position="1"/>
        <end position="18"/>
    </location>
</feature>
<feature type="compositionally biased region" description="Low complexity" evidence="1">
    <location>
        <begin position="26"/>
        <end position="49"/>
    </location>
</feature>
<reference evidence="2 3" key="1">
    <citation type="submission" date="2016-09" db="EMBL/GenBank/DDBJ databases">
        <title>Extensive genetic diversity and differential bi-allelic expression allows diatom success in the polar Southern Ocean.</title>
        <authorList>
            <consortium name="DOE Joint Genome Institute"/>
            <person name="Mock T."/>
            <person name="Otillar R.P."/>
            <person name="Strauss J."/>
            <person name="Dupont C."/>
            <person name="Frickenhaus S."/>
            <person name="Maumus F."/>
            <person name="Mcmullan M."/>
            <person name="Sanges R."/>
            <person name="Schmutz J."/>
            <person name="Toseland A."/>
            <person name="Valas R."/>
            <person name="Veluchamy A."/>
            <person name="Ward B.J."/>
            <person name="Allen A."/>
            <person name="Barry K."/>
            <person name="Falciatore A."/>
            <person name="Ferrante M."/>
            <person name="Fortunato A.E."/>
            <person name="Gloeckner G."/>
            <person name="Gruber A."/>
            <person name="Hipkin R."/>
            <person name="Janech M."/>
            <person name="Kroth P."/>
            <person name="Leese F."/>
            <person name="Lindquist E."/>
            <person name="Lyon B.R."/>
            <person name="Martin J."/>
            <person name="Mayer C."/>
            <person name="Parker M."/>
            <person name="Quesneville H."/>
            <person name="Raymond J."/>
            <person name="Uhlig C."/>
            <person name="Valentin K.U."/>
            <person name="Worden A.Z."/>
            <person name="Armbrust E.V."/>
            <person name="Bowler C."/>
            <person name="Green B."/>
            <person name="Moulton V."/>
            <person name="Van Oosterhout C."/>
            <person name="Grigoriev I."/>
        </authorList>
    </citation>
    <scope>NUCLEOTIDE SEQUENCE [LARGE SCALE GENOMIC DNA]</scope>
    <source>
        <strain evidence="2 3">CCMP1102</strain>
    </source>
</reference>
<dbReference type="KEGG" id="fcy:FRACYDRAFT_246827"/>
<evidence type="ECO:0000256" key="1">
    <source>
        <dbReference type="SAM" id="MobiDB-lite"/>
    </source>
</evidence>
<protein>
    <recommendedName>
        <fullName evidence="4">CRAL-TRIO domain-containing protein</fullName>
    </recommendedName>
</protein>
<evidence type="ECO:0000313" key="2">
    <source>
        <dbReference type="EMBL" id="OEU10954.1"/>
    </source>
</evidence>
<organism evidence="2 3">
    <name type="scientific">Fragilariopsis cylindrus CCMP1102</name>
    <dbReference type="NCBI Taxonomy" id="635003"/>
    <lineage>
        <taxon>Eukaryota</taxon>
        <taxon>Sar</taxon>
        <taxon>Stramenopiles</taxon>
        <taxon>Ochrophyta</taxon>
        <taxon>Bacillariophyta</taxon>
        <taxon>Bacillariophyceae</taxon>
        <taxon>Bacillariophycidae</taxon>
        <taxon>Bacillariales</taxon>
        <taxon>Bacillariaceae</taxon>
        <taxon>Fragilariopsis</taxon>
    </lineage>
</organism>